<name>A0ACB6QYH1_9PLEO</name>
<sequence length="121" mass="13633">MLIPSESDFDLAAQKLVEAGFRPALWSYGIIDPHLLPGLPTRRSTVRLGDFEACTGEILCTFVRQGGGEVGVRILHILLRSTYVCLTPPNDLLSMQRFYCDKNLYYPDKALLLESFIRTLL</sequence>
<proteinExistence type="predicted"/>
<reference evidence="1" key="1">
    <citation type="journal article" date="2020" name="Stud. Mycol.">
        <title>101 Dothideomycetes genomes: a test case for predicting lifestyles and emergence of pathogens.</title>
        <authorList>
            <person name="Haridas S."/>
            <person name="Albert R."/>
            <person name="Binder M."/>
            <person name="Bloem J."/>
            <person name="Labutti K."/>
            <person name="Salamov A."/>
            <person name="Andreopoulos B."/>
            <person name="Baker S."/>
            <person name="Barry K."/>
            <person name="Bills G."/>
            <person name="Bluhm B."/>
            <person name="Cannon C."/>
            <person name="Castanera R."/>
            <person name="Culley D."/>
            <person name="Daum C."/>
            <person name="Ezra D."/>
            <person name="Gonzalez J."/>
            <person name="Henrissat B."/>
            <person name="Kuo A."/>
            <person name="Liang C."/>
            <person name="Lipzen A."/>
            <person name="Lutzoni F."/>
            <person name="Magnuson J."/>
            <person name="Mondo S."/>
            <person name="Nolan M."/>
            <person name="Ohm R."/>
            <person name="Pangilinan J."/>
            <person name="Park H.-J."/>
            <person name="Ramirez L."/>
            <person name="Alfaro M."/>
            <person name="Sun H."/>
            <person name="Tritt A."/>
            <person name="Yoshinaga Y."/>
            <person name="Zwiers L.-H."/>
            <person name="Turgeon B."/>
            <person name="Goodwin S."/>
            <person name="Spatafora J."/>
            <person name="Crous P."/>
            <person name="Grigoriev I."/>
        </authorList>
    </citation>
    <scope>NUCLEOTIDE SEQUENCE</scope>
    <source>
        <strain evidence="1">ATCC 200398</strain>
    </source>
</reference>
<organism evidence="1 2">
    <name type="scientific">Lindgomyces ingoldianus</name>
    <dbReference type="NCBI Taxonomy" id="673940"/>
    <lineage>
        <taxon>Eukaryota</taxon>
        <taxon>Fungi</taxon>
        <taxon>Dikarya</taxon>
        <taxon>Ascomycota</taxon>
        <taxon>Pezizomycotina</taxon>
        <taxon>Dothideomycetes</taxon>
        <taxon>Pleosporomycetidae</taxon>
        <taxon>Pleosporales</taxon>
        <taxon>Lindgomycetaceae</taxon>
        <taxon>Lindgomyces</taxon>
    </lineage>
</organism>
<evidence type="ECO:0000313" key="1">
    <source>
        <dbReference type="EMBL" id="KAF2472068.1"/>
    </source>
</evidence>
<keyword evidence="2" id="KW-1185">Reference proteome</keyword>
<evidence type="ECO:0000313" key="2">
    <source>
        <dbReference type="Proteomes" id="UP000799755"/>
    </source>
</evidence>
<dbReference type="EMBL" id="MU003503">
    <property type="protein sequence ID" value="KAF2472068.1"/>
    <property type="molecule type" value="Genomic_DNA"/>
</dbReference>
<comment type="caution">
    <text evidence="1">The sequence shown here is derived from an EMBL/GenBank/DDBJ whole genome shotgun (WGS) entry which is preliminary data.</text>
</comment>
<dbReference type="Proteomes" id="UP000799755">
    <property type="component" value="Unassembled WGS sequence"/>
</dbReference>
<gene>
    <name evidence="1" type="ORF">BDR25DRAFT_366821</name>
</gene>
<accession>A0ACB6QYH1</accession>
<protein>
    <submittedName>
        <fullName evidence="1">Uncharacterized protein</fullName>
    </submittedName>
</protein>